<dbReference type="GO" id="GO:0008270">
    <property type="term" value="F:zinc ion binding"/>
    <property type="evidence" value="ECO:0007669"/>
    <property type="project" value="UniProtKB-KW"/>
</dbReference>
<dbReference type="Proteomes" id="UP000637239">
    <property type="component" value="Chromosome 6"/>
</dbReference>
<feature type="compositionally biased region" description="Low complexity" evidence="5">
    <location>
        <begin position="463"/>
        <end position="474"/>
    </location>
</feature>
<dbReference type="SMART" id="SM00184">
    <property type="entry name" value="RING"/>
    <property type="match status" value="1"/>
</dbReference>
<dbReference type="PROSITE" id="PS50016">
    <property type="entry name" value="ZF_PHD_2"/>
    <property type="match status" value="1"/>
</dbReference>
<evidence type="ECO:0000259" key="6">
    <source>
        <dbReference type="PROSITE" id="PS50016"/>
    </source>
</evidence>
<dbReference type="PROSITE" id="PS50089">
    <property type="entry name" value="ZF_RING_2"/>
    <property type="match status" value="1"/>
</dbReference>
<keyword evidence="2 4" id="KW-0863">Zinc-finger</keyword>
<feature type="compositionally biased region" description="Low complexity" evidence="5">
    <location>
        <begin position="520"/>
        <end position="537"/>
    </location>
</feature>
<evidence type="ECO:0000256" key="1">
    <source>
        <dbReference type="ARBA" id="ARBA00022723"/>
    </source>
</evidence>
<reference evidence="8" key="2">
    <citation type="submission" date="2021-02" db="EMBL/GenBank/DDBJ databases">
        <title>Aspergillus chevalieri M1 genome sequence.</title>
        <authorList>
            <person name="Kadooka C."/>
            <person name="Mori K."/>
            <person name="Futagami T."/>
        </authorList>
    </citation>
    <scope>NUCLEOTIDE SEQUENCE</scope>
    <source>
        <strain evidence="8">M1</strain>
    </source>
</reference>
<proteinExistence type="predicted"/>
<dbReference type="AlphaFoldDB" id="A0A7R7ZPX1"/>
<dbReference type="InterPro" id="IPR019787">
    <property type="entry name" value="Znf_PHD-finger"/>
</dbReference>
<evidence type="ECO:0008006" key="10">
    <source>
        <dbReference type="Google" id="ProtNLM"/>
    </source>
</evidence>
<evidence type="ECO:0000256" key="3">
    <source>
        <dbReference type="ARBA" id="ARBA00022833"/>
    </source>
</evidence>
<dbReference type="InterPro" id="IPR001841">
    <property type="entry name" value="Znf_RING"/>
</dbReference>
<keyword evidence="9" id="KW-1185">Reference proteome</keyword>
<sequence>MVTATASSTGRSRCPPRLFCVRLDSRSTFKKPGCFLPTPFSLLFSRPYFCPSLPPSPFILSSPRCSSCLLSPPLQTTSARIFLSMSDTCIVCLGDLGESASSDPRTITPEPAPRLDLEGKDNSNDVIEADNLSDGNEDPGQIAQLLPCGHILHNNCLKPWVERANSCPICRRSFNVVQLSACPGGPIQSSYAVEDRVQVPDIDPSMIVDYVDDDVADFQPCPICGDSDNEELLLLCDCCDVPSHTYCVGLDAVPSTPWFCNQCEEQGAVGVFADSSVISPRGQDRRGRRTRAQLRRLQTRNHMNSLHWARVWQSVWDHLNLDLDFPFDDDRAAQRALQQQRREEANQREFRAWQRRFEVAERQGASHRFRDTAALLDIDAPRPSRPRAPREPTPEPESLEEMRAWNAFERAREIENDPSAARKRKEPTLSPSPEPTEPERKLKRPRTRRPQELAALASQNGESSRTASAQATARINAEPSNEPSFLQSLLKEVEEASTPGGTTISYGPSGQITKVDHATSGPSSPSLSPAPSNQSSPCLSTASPPPYTRSRPMSPLQLSSPAGPSSPPFSPDVSPSTSRNNDLPEPTPPRTDAGRSRSRIPRAAQELLKARSLSNSPTRPGPSMGVKSDIQRLVGKALKPYYRRDYVSKDEYTDINRNISRKLYERAGESETLDDDAKADFATVAKEEVQRAIATLRKQKQKDESSVDGSS</sequence>
<keyword evidence="3" id="KW-0862">Zinc</keyword>
<evidence type="ECO:0000313" key="8">
    <source>
        <dbReference type="EMBL" id="BCR90410.1"/>
    </source>
</evidence>
<feature type="compositionally biased region" description="Polar residues" evidence="5">
    <location>
        <begin position="499"/>
        <end position="512"/>
    </location>
</feature>
<evidence type="ECO:0000256" key="4">
    <source>
        <dbReference type="PROSITE-ProRule" id="PRU00175"/>
    </source>
</evidence>
<evidence type="ECO:0000256" key="5">
    <source>
        <dbReference type="SAM" id="MobiDB-lite"/>
    </source>
</evidence>
<name>A0A7R7ZPX1_ASPCH</name>
<dbReference type="EMBL" id="AP024421">
    <property type="protein sequence ID" value="BCR90410.1"/>
    <property type="molecule type" value="Genomic_DNA"/>
</dbReference>
<feature type="region of interest" description="Disordered" evidence="5">
    <location>
        <begin position="100"/>
        <end position="121"/>
    </location>
</feature>
<keyword evidence="1" id="KW-0479">Metal-binding</keyword>
<dbReference type="RefSeq" id="XP_043138932.1">
    <property type="nucleotide sequence ID" value="XM_043281455.1"/>
</dbReference>
<dbReference type="PANTHER" id="PTHR12618:SF20">
    <property type="entry name" value="PHD AND RING FINGER DOMAIN-CONTAINING PROTEIN 1"/>
    <property type="match status" value="1"/>
</dbReference>
<protein>
    <recommendedName>
        <fullName evidence="10">PHD and RING finger domain protein</fullName>
    </recommendedName>
</protein>
<feature type="domain" description="PHD-type" evidence="6">
    <location>
        <begin position="218"/>
        <end position="266"/>
    </location>
</feature>
<feature type="region of interest" description="Disordered" evidence="5">
    <location>
        <begin position="361"/>
        <end position="629"/>
    </location>
</feature>
<feature type="domain" description="RING-type" evidence="7">
    <location>
        <begin position="89"/>
        <end position="171"/>
    </location>
</feature>
<dbReference type="PANTHER" id="PTHR12618">
    <property type="entry name" value="PHD AND RING FINGER DOMAIN-CONTAINING PROTEIN 1"/>
    <property type="match status" value="1"/>
</dbReference>
<dbReference type="KEGG" id="ache:ACHE_60296S"/>
<dbReference type="InterPro" id="IPR011011">
    <property type="entry name" value="Znf_FYVE_PHD"/>
</dbReference>
<gene>
    <name evidence="8" type="ORF">ACHE_60296S</name>
</gene>
<accession>A0A7R7ZPX1</accession>
<dbReference type="InterPro" id="IPR013083">
    <property type="entry name" value="Znf_RING/FYVE/PHD"/>
</dbReference>
<dbReference type="Pfam" id="PF00628">
    <property type="entry name" value="PHD"/>
    <property type="match status" value="1"/>
</dbReference>
<feature type="compositionally biased region" description="Low complexity" evidence="5">
    <location>
        <begin position="554"/>
        <end position="563"/>
    </location>
</feature>
<evidence type="ECO:0000259" key="7">
    <source>
        <dbReference type="PROSITE" id="PS50089"/>
    </source>
</evidence>
<dbReference type="GeneID" id="66984768"/>
<dbReference type="InterPro" id="IPR047157">
    <property type="entry name" value="PHRF1/Atg35"/>
</dbReference>
<evidence type="ECO:0000256" key="2">
    <source>
        <dbReference type="ARBA" id="ARBA00022771"/>
    </source>
</evidence>
<dbReference type="Pfam" id="PF13639">
    <property type="entry name" value="zf-RING_2"/>
    <property type="match status" value="1"/>
</dbReference>
<dbReference type="SMART" id="SM00249">
    <property type="entry name" value="PHD"/>
    <property type="match status" value="1"/>
</dbReference>
<dbReference type="SUPFAM" id="SSF57903">
    <property type="entry name" value="FYVE/PHD zinc finger"/>
    <property type="match status" value="1"/>
</dbReference>
<dbReference type="SUPFAM" id="SSF57850">
    <property type="entry name" value="RING/U-box"/>
    <property type="match status" value="1"/>
</dbReference>
<dbReference type="InterPro" id="IPR001965">
    <property type="entry name" value="Znf_PHD"/>
</dbReference>
<organism evidence="8 9">
    <name type="scientific">Aspergillus chevalieri</name>
    <name type="common">Eurotium chevalieri</name>
    <dbReference type="NCBI Taxonomy" id="182096"/>
    <lineage>
        <taxon>Eukaryota</taxon>
        <taxon>Fungi</taxon>
        <taxon>Dikarya</taxon>
        <taxon>Ascomycota</taxon>
        <taxon>Pezizomycotina</taxon>
        <taxon>Eurotiomycetes</taxon>
        <taxon>Eurotiomycetidae</taxon>
        <taxon>Eurotiales</taxon>
        <taxon>Aspergillaceae</taxon>
        <taxon>Aspergillus</taxon>
        <taxon>Aspergillus subgen. Aspergillus</taxon>
    </lineage>
</organism>
<evidence type="ECO:0000313" key="9">
    <source>
        <dbReference type="Proteomes" id="UP000637239"/>
    </source>
</evidence>
<reference evidence="8" key="1">
    <citation type="submission" date="2021-01" db="EMBL/GenBank/DDBJ databases">
        <authorList>
            <consortium name="Aspergillus chevalieri M1 genome sequencing consortium"/>
            <person name="Kazuki M."/>
            <person name="Futagami T."/>
        </authorList>
    </citation>
    <scope>NUCLEOTIDE SEQUENCE</scope>
    <source>
        <strain evidence="8">M1</strain>
    </source>
</reference>
<dbReference type="Gene3D" id="3.30.40.10">
    <property type="entry name" value="Zinc/RING finger domain, C3HC4 (zinc finger)"/>
    <property type="match status" value="2"/>
</dbReference>
<feature type="compositionally biased region" description="Polar residues" evidence="5">
    <location>
        <begin position="478"/>
        <end position="487"/>
    </location>
</feature>